<accession>A0A3E4WB03</accession>
<sequence length="276" mass="32267">MKHKCVIFLTACVNPGGMANTLHTDCRQRMEEYKEALCFYLQKTKLPIVFCENTLCDMSGEFSSYIASGRLEYLTFDGNHYDKRRGKGVGEIEILEYAFLHSKLLQDGTHIIKITGRLKVLNIKRLIAVRKMFGDNCIQLRISEDGVFTQSQFFIAPMLFLKEYFIPLGEIIDDRQCCYFEHVLGYSIKNQAEYCVIPFFNFPLIDGISGTFGTHYNIHYTLLEKMYYVRKTIYKCIIFDNRYAQKKQNILERLLIKCYYGVIVVIIFVSRKINEI</sequence>
<dbReference type="AlphaFoldDB" id="A0A3E4WB03"/>
<organism evidence="1 2">
    <name type="scientific">Phocaeicola vulgatus</name>
    <name type="common">Bacteroides vulgatus</name>
    <dbReference type="NCBI Taxonomy" id="821"/>
    <lineage>
        <taxon>Bacteria</taxon>
        <taxon>Pseudomonadati</taxon>
        <taxon>Bacteroidota</taxon>
        <taxon>Bacteroidia</taxon>
        <taxon>Bacteroidales</taxon>
        <taxon>Bacteroidaceae</taxon>
        <taxon>Phocaeicola</taxon>
    </lineage>
</organism>
<dbReference type="Proteomes" id="UP000261003">
    <property type="component" value="Unassembled WGS sequence"/>
</dbReference>
<evidence type="ECO:0000313" key="2">
    <source>
        <dbReference type="Proteomes" id="UP000261003"/>
    </source>
</evidence>
<comment type="caution">
    <text evidence="1">The sequence shown here is derived from an EMBL/GenBank/DDBJ whole genome shotgun (WGS) entry which is preliminary data.</text>
</comment>
<gene>
    <name evidence="1" type="ORF">DXC16_20545</name>
</gene>
<proteinExistence type="predicted"/>
<reference evidence="1 2" key="1">
    <citation type="submission" date="2018-08" db="EMBL/GenBank/DDBJ databases">
        <title>A genome reference for cultivated species of the human gut microbiota.</title>
        <authorList>
            <person name="Zou Y."/>
            <person name="Xue W."/>
            <person name="Luo G."/>
        </authorList>
    </citation>
    <scope>NUCLEOTIDE SEQUENCE [LARGE SCALE GENOMIC DNA]</scope>
    <source>
        <strain evidence="1 2">OM08-13BH</strain>
    </source>
</reference>
<dbReference type="EMBL" id="QSTG01000050">
    <property type="protein sequence ID" value="RGM39389.1"/>
    <property type="molecule type" value="Genomic_DNA"/>
</dbReference>
<name>A0A3E4WB03_PHOVU</name>
<evidence type="ECO:0000313" key="1">
    <source>
        <dbReference type="EMBL" id="RGM39389.1"/>
    </source>
</evidence>
<protein>
    <submittedName>
        <fullName evidence="1">Uncharacterized protein</fullName>
    </submittedName>
</protein>
<dbReference type="RefSeq" id="WP_117720531.1">
    <property type="nucleotide sequence ID" value="NZ_DAWDEE010000012.1"/>
</dbReference>